<sequence length="274" mass="28483">MTDPIGLEVREDGVGVLTLDAPPLNLITRAMTMRLLALCDQIAADPRVRSLVITGAGDRAFCAGADVGEFAQVRDDVVGKKLTRENRAMTAVATLPIPTIAAINGVCLGGGAELAIACDLRVMDADATVGFPEILLGVFPGSGGVFRLPRIIGIAGALDLLYSGRQVHADEALRLGLSSETAPAGSALKRALERAAVLADRPALALSLIKSGASASFTQTIDDATAASLADSRRVFTGPDIEEGLAAFFGKRAPHFTALRTAHVRAIENTQEDA</sequence>
<reference evidence="4" key="1">
    <citation type="journal article" date="2019" name="Int. J. Syst. Evol. Microbiol.">
        <title>The Global Catalogue of Microorganisms (GCM) 10K type strain sequencing project: providing services to taxonomists for standard genome sequencing and annotation.</title>
        <authorList>
            <consortium name="The Broad Institute Genomics Platform"/>
            <consortium name="The Broad Institute Genome Sequencing Center for Infectious Disease"/>
            <person name="Wu L."/>
            <person name="Ma J."/>
        </authorList>
    </citation>
    <scope>NUCLEOTIDE SEQUENCE [LARGE SCALE GENOMIC DNA]</scope>
    <source>
        <strain evidence="4">JCM 16950</strain>
    </source>
</reference>
<evidence type="ECO:0000256" key="1">
    <source>
        <dbReference type="ARBA" id="ARBA00005254"/>
    </source>
</evidence>
<gene>
    <name evidence="3" type="ORF">GCM10022240_27320</name>
</gene>
<keyword evidence="4" id="KW-1185">Reference proteome</keyword>
<organism evidence="3 4">
    <name type="scientific">Microbacterium kribbense</name>
    <dbReference type="NCBI Taxonomy" id="433645"/>
    <lineage>
        <taxon>Bacteria</taxon>
        <taxon>Bacillati</taxon>
        <taxon>Actinomycetota</taxon>
        <taxon>Actinomycetes</taxon>
        <taxon>Micrococcales</taxon>
        <taxon>Microbacteriaceae</taxon>
        <taxon>Microbacterium</taxon>
    </lineage>
</organism>
<dbReference type="InterPro" id="IPR001753">
    <property type="entry name" value="Enoyl-CoA_hydra/iso"/>
</dbReference>
<name>A0ABP7GU97_9MICO</name>
<dbReference type="PANTHER" id="PTHR11941:SF54">
    <property type="entry name" value="ENOYL-COA HYDRATASE, MITOCHONDRIAL"/>
    <property type="match status" value="1"/>
</dbReference>
<protein>
    <submittedName>
        <fullName evidence="3">Enoyl-CoA hydratase</fullName>
    </submittedName>
</protein>
<evidence type="ECO:0000313" key="3">
    <source>
        <dbReference type="EMBL" id="GAA3774030.1"/>
    </source>
</evidence>
<dbReference type="InterPro" id="IPR029045">
    <property type="entry name" value="ClpP/crotonase-like_dom_sf"/>
</dbReference>
<dbReference type="EMBL" id="BAABAF010000009">
    <property type="protein sequence ID" value="GAA3774030.1"/>
    <property type="molecule type" value="Genomic_DNA"/>
</dbReference>
<dbReference type="Pfam" id="PF00378">
    <property type="entry name" value="ECH_1"/>
    <property type="match status" value="1"/>
</dbReference>
<dbReference type="SUPFAM" id="SSF52096">
    <property type="entry name" value="ClpP/crotonase"/>
    <property type="match status" value="1"/>
</dbReference>
<dbReference type="Gene3D" id="3.90.226.10">
    <property type="entry name" value="2-enoyl-CoA Hydratase, Chain A, domain 1"/>
    <property type="match status" value="1"/>
</dbReference>
<comment type="caution">
    <text evidence="3">The sequence shown here is derived from an EMBL/GenBank/DDBJ whole genome shotgun (WGS) entry which is preliminary data.</text>
</comment>
<dbReference type="CDD" id="cd06558">
    <property type="entry name" value="crotonase-like"/>
    <property type="match status" value="1"/>
</dbReference>
<dbReference type="PANTHER" id="PTHR11941">
    <property type="entry name" value="ENOYL-COA HYDRATASE-RELATED"/>
    <property type="match status" value="1"/>
</dbReference>
<accession>A0ABP7GU97</accession>
<comment type="similarity">
    <text evidence="1 2">Belongs to the enoyl-CoA hydratase/isomerase family.</text>
</comment>
<proteinExistence type="inferred from homology"/>
<dbReference type="RefSeq" id="WP_344784562.1">
    <property type="nucleotide sequence ID" value="NZ_BAABAF010000009.1"/>
</dbReference>
<dbReference type="Proteomes" id="UP001500540">
    <property type="component" value="Unassembled WGS sequence"/>
</dbReference>
<dbReference type="InterPro" id="IPR018376">
    <property type="entry name" value="Enoyl-CoA_hyd/isom_CS"/>
</dbReference>
<dbReference type="PROSITE" id="PS00166">
    <property type="entry name" value="ENOYL_COA_HYDRATASE"/>
    <property type="match status" value="1"/>
</dbReference>
<evidence type="ECO:0000256" key="2">
    <source>
        <dbReference type="RuleBase" id="RU003707"/>
    </source>
</evidence>
<evidence type="ECO:0000313" key="4">
    <source>
        <dbReference type="Proteomes" id="UP001500540"/>
    </source>
</evidence>